<dbReference type="RefSeq" id="WP_085230508.1">
    <property type="nucleotide sequence ID" value="NZ_BSQD01000019.1"/>
</dbReference>
<gene>
    <name evidence="4" type="ORF">SAMN06295900_12186</name>
</gene>
<dbReference type="PANTHER" id="PTHR43477">
    <property type="entry name" value="DIHYDROANTICAPSIN 7-DEHYDROGENASE"/>
    <property type="match status" value="1"/>
</dbReference>
<dbReference type="AlphaFoldDB" id="A0A1X7H594"/>
<keyword evidence="2" id="KW-0560">Oxidoreductase</keyword>
<dbReference type="PROSITE" id="PS00061">
    <property type="entry name" value="ADH_SHORT"/>
    <property type="match status" value="1"/>
</dbReference>
<evidence type="ECO:0000256" key="1">
    <source>
        <dbReference type="ARBA" id="ARBA00006484"/>
    </source>
</evidence>
<dbReference type="PRINTS" id="PR00080">
    <property type="entry name" value="SDRFAMILY"/>
</dbReference>
<reference evidence="5" key="1">
    <citation type="submission" date="2017-04" db="EMBL/GenBank/DDBJ databases">
        <authorList>
            <person name="Varghese N."/>
            <person name="Submissions S."/>
        </authorList>
    </citation>
    <scope>NUCLEOTIDE SEQUENCE [LARGE SCALE GENOMIC DNA]</scope>
    <source>
        <strain evidence="5">Ballard 720</strain>
    </source>
</reference>
<dbReference type="PANTHER" id="PTHR43477:SF4">
    <property type="entry name" value="DEHYDROGENASE_REDUCTASE SDR FAMILY MEMBER 6"/>
    <property type="match status" value="1"/>
</dbReference>
<evidence type="ECO:0000313" key="4">
    <source>
        <dbReference type="EMBL" id="SMF79757.1"/>
    </source>
</evidence>
<dbReference type="CDD" id="cd05368">
    <property type="entry name" value="DHRS6_like_SDR_c"/>
    <property type="match status" value="1"/>
</dbReference>
<dbReference type="OrthoDB" id="9806974at2"/>
<dbReference type="InterPro" id="IPR051122">
    <property type="entry name" value="SDR_DHRS6-like"/>
</dbReference>
<accession>A0A1X7H594</accession>
<dbReference type="GeneID" id="95548276"/>
<dbReference type="GO" id="GO:0016491">
    <property type="term" value="F:oxidoreductase activity"/>
    <property type="evidence" value="ECO:0007669"/>
    <property type="project" value="UniProtKB-KW"/>
</dbReference>
<keyword evidence="3" id="KW-0520">NAD</keyword>
<dbReference type="EMBL" id="FXAH01000021">
    <property type="protein sequence ID" value="SMF79757.1"/>
    <property type="molecule type" value="Genomic_DNA"/>
</dbReference>
<organism evidence="4 5">
    <name type="scientific">Trinickia caryophylli</name>
    <name type="common">Paraburkholderia caryophylli</name>
    <dbReference type="NCBI Taxonomy" id="28094"/>
    <lineage>
        <taxon>Bacteria</taxon>
        <taxon>Pseudomonadati</taxon>
        <taxon>Pseudomonadota</taxon>
        <taxon>Betaproteobacteria</taxon>
        <taxon>Burkholderiales</taxon>
        <taxon>Burkholderiaceae</taxon>
        <taxon>Trinickia</taxon>
    </lineage>
</organism>
<dbReference type="InterPro" id="IPR002347">
    <property type="entry name" value="SDR_fam"/>
</dbReference>
<dbReference type="SUPFAM" id="SSF51735">
    <property type="entry name" value="NAD(P)-binding Rossmann-fold domains"/>
    <property type="match status" value="1"/>
</dbReference>
<dbReference type="Proteomes" id="UP000192911">
    <property type="component" value="Unassembled WGS sequence"/>
</dbReference>
<dbReference type="InterPro" id="IPR020904">
    <property type="entry name" value="Sc_DH/Rdtase_CS"/>
</dbReference>
<evidence type="ECO:0000313" key="5">
    <source>
        <dbReference type="Proteomes" id="UP000192911"/>
    </source>
</evidence>
<dbReference type="STRING" id="28094.SAMN06295900_12186"/>
<evidence type="ECO:0000256" key="2">
    <source>
        <dbReference type="ARBA" id="ARBA00023002"/>
    </source>
</evidence>
<evidence type="ECO:0000256" key="3">
    <source>
        <dbReference type="ARBA" id="ARBA00023027"/>
    </source>
</evidence>
<comment type="similarity">
    <text evidence="1">Belongs to the short-chain dehydrogenases/reductases (SDR) family.</text>
</comment>
<proteinExistence type="inferred from homology"/>
<name>A0A1X7H594_TRICW</name>
<dbReference type="Pfam" id="PF13561">
    <property type="entry name" value="adh_short_C2"/>
    <property type="match status" value="1"/>
</dbReference>
<keyword evidence="5" id="KW-1185">Reference proteome</keyword>
<dbReference type="InterPro" id="IPR036291">
    <property type="entry name" value="NAD(P)-bd_dom_sf"/>
</dbReference>
<protein>
    <submittedName>
        <fullName evidence="4">2-keto-3-deoxy-L-fuconate dehydrogenase</fullName>
    </submittedName>
</protein>
<sequence length="258" mass="26890">MNATDTGFPQPPSGRLAGKTALVTAAAQGIGRACAERFAREGARVVATDVRTDLFGAVPFETHRLDVRDSQAVAALARELGGVDVLLNCAGFVHAGSVLECEESDWDFSFDLNVKSMYRTIRAFLPAMLERGGGSIVNMASAASSVKGVPNRFVYGASKAAVVGLTKAVAADFVTRGVRCNAICPGTVASPSLSARIAEQAQAQGKTVAEVEAAFVARQPMGRIGRPEEIAALAAYLASDESAFTTGQIHLIDGGWSN</sequence>
<dbReference type="FunFam" id="3.40.50.720:FF:000084">
    <property type="entry name" value="Short-chain dehydrogenase reductase"/>
    <property type="match status" value="1"/>
</dbReference>
<dbReference type="PRINTS" id="PR00081">
    <property type="entry name" value="GDHRDH"/>
</dbReference>
<dbReference type="Gene3D" id="3.40.50.720">
    <property type="entry name" value="NAD(P)-binding Rossmann-like Domain"/>
    <property type="match status" value="1"/>
</dbReference>